<dbReference type="EMBL" id="BRLB01000004">
    <property type="protein sequence ID" value="GKX29412.1"/>
    <property type="molecule type" value="Genomic_DNA"/>
</dbReference>
<dbReference type="PANTHER" id="PTHR15532:SF5">
    <property type="entry name" value="SULFOTRANSFERASE DOMAIN-CONTAINING PROTEIN"/>
    <property type="match status" value="1"/>
</dbReference>
<sequence length="662" mass="77859">MDRYIFINNSIENLRKEIKTTKADFFKRLYEQCRLYANAQLPEEHPKASTTYMGMGCANLSLAYLLTKQQHYLDEARRWIFTCVNYPHWGNAHLVDVDLSAAWILFGLGLSYDWLKDDLEVEERKKLREKIILQAEIMYKFKVETEGEGWSTNYFQNHNWINLTGLATAGYALADEYPRAQKWIDSAKENFDFVYSVLANDGSDYEGVVYWRYGAMWLFIYAHLLKEREGIDYFRKCDFLKNTFYYRLYQAAPNLEEQINFGDCHDRRSGHSTAIYYKVAAEYNNGHAQKLANLVREKFLYREASESQVKPGILPECLFELLFYDPKVEEKDFDDLDLVRYFEDLGLVVIRSSWSEDATHFSFKTSYPGGKTQWDNLWKLKEEKNYNCFGLSHQHPDNNSFILNSNNTFLTIDDGYNRTVKASDHNVVIVDGKGYEDENQNNIWKNYTKDMVGEIETFRNEEHYVYVVGETSRMYKKELKLRRFARHVLHTKNSYFIVMDELMSDDPHKYTFVLHSDVFPQVQQNGEFLYENGPAQMKVINVSPVETEYELLENNVRAIMTTQQPDKFRECRMKTLHISNKSKQKDLCFLNVIMPSKADDNSLVVEKINTEDCFGVEIIDKDSSEILLYSYDDKVKYKNNTYDSKGVLLKLQNNIVQKVIKL</sequence>
<keyword evidence="12" id="KW-1185">Reference proteome</keyword>
<evidence type="ECO:0000256" key="8">
    <source>
        <dbReference type="ARBA" id="ARBA00023235"/>
    </source>
</evidence>
<keyword evidence="8" id="KW-0413">Isomerase</keyword>
<dbReference type="PANTHER" id="PTHR15532">
    <property type="match status" value="1"/>
</dbReference>
<comment type="subcellular location">
    <subcellularLocation>
        <location evidence="2">Cell envelope</location>
    </subcellularLocation>
    <subcellularLocation>
        <location evidence="1">Membrane</location>
        <topology evidence="1">Multi-pass membrane protein</topology>
    </subcellularLocation>
</comment>
<keyword evidence="6" id="KW-0472">Membrane</keyword>
<dbReference type="InterPro" id="IPR032518">
    <property type="entry name" value="HepII_N"/>
</dbReference>
<comment type="caution">
    <text evidence="11">The sequence shown here is derived from an EMBL/GenBank/DDBJ whole genome shotgun (WGS) entry which is preliminary data.</text>
</comment>
<evidence type="ECO:0000256" key="6">
    <source>
        <dbReference type="ARBA" id="ARBA00023136"/>
    </source>
</evidence>
<dbReference type="GO" id="GO:0030313">
    <property type="term" value="C:cell envelope"/>
    <property type="evidence" value="ECO:0007669"/>
    <property type="project" value="UniProtKB-SubCell"/>
</dbReference>
<evidence type="ECO:0000256" key="3">
    <source>
        <dbReference type="ARBA" id="ARBA00022692"/>
    </source>
</evidence>
<name>A0A9W5Y9K5_9FIRM</name>
<gene>
    <name evidence="11" type="ORF">SH1V18_18920</name>
</gene>
<dbReference type="Proteomes" id="UP001144256">
    <property type="component" value="Unassembled WGS sequence"/>
</dbReference>
<dbReference type="GO" id="GO:0016020">
    <property type="term" value="C:membrane"/>
    <property type="evidence" value="ECO:0007669"/>
    <property type="project" value="UniProtKB-SubCell"/>
</dbReference>
<keyword evidence="7" id="KW-0325">Glycoprotein</keyword>
<feature type="domain" description="Heparinase II N-terminal" evidence="10">
    <location>
        <begin position="57"/>
        <end position="296"/>
    </location>
</feature>
<proteinExistence type="predicted"/>
<dbReference type="InterPro" id="IPR008929">
    <property type="entry name" value="Chondroitin_lyas"/>
</dbReference>
<dbReference type="RefSeq" id="WP_281814889.1">
    <property type="nucleotide sequence ID" value="NZ_BRLB01000004.1"/>
</dbReference>
<feature type="domain" description="Heparinase II/III-like C-terminal" evidence="9">
    <location>
        <begin position="341"/>
        <end position="523"/>
    </location>
</feature>
<evidence type="ECO:0000256" key="4">
    <source>
        <dbReference type="ARBA" id="ARBA00022729"/>
    </source>
</evidence>
<evidence type="ECO:0000256" key="7">
    <source>
        <dbReference type="ARBA" id="ARBA00023180"/>
    </source>
</evidence>
<dbReference type="Pfam" id="PF16332">
    <property type="entry name" value="DUF4962"/>
    <property type="match status" value="1"/>
</dbReference>
<dbReference type="Gene3D" id="2.70.98.70">
    <property type="match status" value="1"/>
</dbReference>
<dbReference type="GO" id="GO:0016853">
    <property type="term" value="F:isomerase activity"/>
    <property type="evidence" value="ECO:0007669"/>
    <property type="project" value="UniProtKB-KW"/>
</dbReference>
<reference evidence="11" key="1">
    <citation type="submission" date="2022-06" db="EMBL/GenBank/DDBJ databases">
        <title>Vallitalea longa sp. nov., an anaerobic bacterium isolated from marine sediment.</title>
        <authorList>
            <person name="Hirano S."/>
            <person name="Terahara T."/>
            <person name="Mori K."/>
            <person name="Hamada M."/>
            <person name="Matsumoto R."/>
            <person name="Kobayashi T."/>
        </authorList>
    </citation>
    <scope>NUCLEOTIDE SEQUENCE</scope>
    <source>
        <strain evidence="11">SH18-1</strain>
    </source>
</reference>
<accession>A0A9W5Y9K5</accession>
<dbReference type="GO" id="GO:0016829">
    <property type="term" value="F:lyase activity"/>
    <property type="evidence" value="ECO:0007669"/>
    <property type="project" value="InterPro"/>
</dbReference>
<evidence type="ECO:0000259" key="10">
    <source>
        <dbReference type="Pfam" id="PF16332"/>
    </source>
</evidence>
<dbReference type="InterPro" id="IPR012480">
    <property type="entry name" value="Hepar_II_III_C"/>
</dbReference>
<evidence type="ECO:0000256" key="1">
    <source>
        <dbReference type="ARBA" id="ARBA00004141"/>
    </source>
</evidence>
<keyword evidence="5" id="KW-1133">Transmembrane helix</keyword>
<evidence type="ECO:0000256" key="2">
    <source>
        <dbReference type="ARBA" id="ARBA00004196"/>
    </source>
</evidence>
<evidence type="ECO:0000313" key="12">
    <source>
        <dbReference type="Proteomes" id="UP001144256"/>
    </source>
</evidence>
<evidence type="ECO:0008006" key="13">
    <source>
        <dbReference type="Google" id="ProtNLM"/>
    </source>
</evidence>
<keyword evidence="3" id="KW-0812">Transmembrane</keyword>
<dbReference type="Pfam" id="PF07940">
    <property type="entry name" value="Hepar_II_III_C"/>
    <property type="match status" value="1"/>
</dbReference>
<protein>
    <recommendedName>
        <fullName evidence="13">Heparinase II N-terminal domain-containing protein</fullName>
    </recommendedName>
</protein>
<organism evidence="11 12">
    <name type="scientific">Vallitalea longa</name>
    <dbReference type="NCBI Taxonomy" id="2936439"/>
    <lineage>
        <taxon>Bacteria</taxon>
        <taxon>Bacillati</taxon>
        <taxon>Bacillota</taxon>
        <taxon>Clostridia</taxon>
        <taxon>Lachnospirales</taxon>
        <taxon>Vallitaleaceae</taxon>
        <taxon>Vallitalea</taxon>
    </lineage>
</organism>
<dbReference type="Gene3D" id="1.50.10.100">
    <property type="entry name" value="Chondroitin AC/alginate lyase"/>
    <property type="match status" value="1"/>
</dbReference>
<evidence type="ECO:0000313" key="11">
    <source>
        <dbReference type="EMBL" id="GKX29412.1"/>
    </source>
</evidence>
<dbReference type="SUPFAM" id="SSF48230">
    <property type="entry name" value="Chondroitin AC/alginate lyase"/>
    <property type="match status" value="1"/>
</dbReference>
<evidence type="ECO:0000256" key="5">
    <source>
        <dbReference type="ARBA" id="ARBA00022989"/>
    </source>
</evidence>
<keyword evidence="4" id="KW-0732">Signal</keyword>
<dbReference type="InterPro" id="IPR052447">
    <property type="entry name" value="Dermatan-Sulfate_Isomerase"/>
</dbReference>
<dbReference type="AlphaFoldDB" id="A0A9W5Y9K5"/>
<evidence type="ECO:0000259" key="9">
    <source>
        <dbReference type="Pfam" id="PF07940"/>
    </source>
</evidence>